<dbReference type="AlphaFoldDB" id="D3V2M0"/>
<evidence type="ECO:0000313" key="2">
    <source>
        <dbReference type="Proteomes" id="UP000002045"/>
    </source>
</evidence>
<organism evidence="1 2">
    <name type="scientific">Xenorhabdus bovienii (strain SS-2004)</name>
    <name type="common">Xenorhabdus nematophila subsp. bovienii</name>
    <dbReference type="NCBI Taxonomy" id="406818"/>
    <lineage>
        <taxon>Bacteria</taxon>
        <taxon>Pseudomonadati</taxon>
        <taxon>Pseudomonadota</taxon>
        <taxon>Gammaproteobacteria</taxon>
        <taxon>Enterobacterales</taxon>
        <taxon>Morganellaceae</taxon>
        <taxon>Xenorhabdus</taxon>
    </lineage>
</organism>
<dbReference type="KEGG" id="xbo:XBJ1_1859"/>
<dbReference type="Proteomes" id="UP000002045">
    <property type="component" value="Chromosome"/>
</dbReference>
<protein>
    <submittedName>
        <fullName evidence="1">Uncharacterized protein</fullName>
    </submittedName>
</protein>
<gene>
    <name evidence="1" type="ordered locus">XBJ1_1859</name>
</gene>
<evidence type="ECO:0000313" key="1">
    <source>
        <dbReference type="EMBL" id="CBJ80985.1"/>
    </source>
</evidence>
<accession>D3V2M0</accession>
<name>D3V2M0_XENBS</name>
<reference evidence="1 2" key="1">
    <citation type="journal article" date="2011" name="PLoS ONE">
        <title>The entomopathogenic bacterial endosymbionts xenorhabdus and photorhabdus: convergent lifestyles from divergent genomes.</title>
        <authorList>
            <person name="Chaston J.M."/>
            <person name="Suen G."/>
            <person name="Tucker S.L."/>
            <person name="Andersen A.W."/>
            <person name="Bhasin A."/>
            <person name="Bode E."/>
            <person name="Bode H.B."/>
            <person name="Brachmann A.O."/>
            <person name="Cowles C.E."/>
            <person name="Cowles K.N."/>
            <person name="Darby C."/>
            <person name="de Leon L."/>
            <person name="Drace K."/>
            <person name="Du Z."/>
            <person name="Givaudan A."/>
            <person name="Herbert Tran E.E."/>
            <person name="Jewell K.A."/>
            <person name="Knack J.J."/>
            <person name="Krasomil-Osterfeld K.C."/>
            <person name="Kukor R."/>
            <person name="Lanois A."/>
            <person name="Latreille P."/>
            <person name="Leimgruber N.K."/>
            <person name="Lipke C.M."/>
            <person name="Liu R."/>
            <person name="Lu X."/>
            <person name="Martens E.C."/>
            <person name="Marri P.R."/>
            <person name="Medigue C."/>
            <person name="Menard M.L."/>
            <person name="Miller N.M."/>
            <person name="Morales-Soto N."/>
            <person name="Norton S."/>
            <person name="Ogier J.C."/>
            <person name="Orchard S.S."/>
            <person name="Park D."/>
            <person name="Park Y."/>
            <person name="Qurollo B.A."/>
            <person name="Sugar D.R."/>
            <person name="Richards G.R."/>
            <person name="Rouy Z."/>
            <person name="Slominski B."/>
            <person name="Slominski K."/>
            <person name="Snyder H."/>
            <person name="Tjaden B.C."/>
            <person name="van der Hoeven R."/>
            <person name="Welch R.D."/>
            <person name="Wheeler C."/>
            <person name="Xiang B."/>
            <person name="Barbazuk B."/>
            <person name="Gaudriault S."/>
            <person name="Goodner B."/>
            <person name="Slater S.C."/>
            <person name="Forst S."/>
            <person name="Goldman B.S."/>
            <person name="Goodrich-Blair H."/>
        </authorList>
    </citation>
    <scope>NUCLEOTIDE SEQUENCE [LARGE SCALE GENOMIC DNA]</scope>
    <source>
        <strain evidence="1 2">SS-2004</strain>
    </source>
</reference>
<dbReference type="HOGENOM" id="CLU_3049405_0_0_6"/>
<proteinExistence type="predicted"/>
<sequence>MLLVRPRFLGGPDYHLPLSIVWQDFEVSSSGQALYLTRDGAKILFVNIIENTPT</sequence>
<dbReference type="EMBL" id="FN667741">
    <property type="protein sequence ID" value="CBJ80985.1"/>
    <property type="molecule type" value="Genomic_DNA"/>
</dbReference>